<dbReference type="InterPro" id="IPR036803">
    <property type="entry name" value="Porphobilinogen_deaminase_C_sf"/>
</dbReference>
<name>A0A4S4M774_9AGAM</name>
<dbReference type="InterPro" id="IPR034904">
    <property type="entry name" value="FSCA_dom_sf"/>
</dbReference>
<evidence type="ECO:0000259" key="15">
    <source>
        <dbReference type="SMART" id="SM00932"/>
    </source>
</evidence>
<dbReference type="GO" id="GO:0016226">
    <property type="term" value="P:iron-sulfur cluster assembly"/>
    <property type="evidence" value="ECO:0007669"/>
    <property type="project" value="InterPro"/>
</dbReference>
<evidence type="ECO:0000256" key="8">
    <source>
        <dbReference type="ARBA" id="ARBA00022679"/>
    </source>
</evidence>
<comment type="cofactor">
    <cofactor evidence="1">
        <name>dipyrromethane</name>
        <dbReference type="ChEBI" id="CHEBI:60342"/>
    </cofactor>
</comment>
<dbReference type="SUPFAM" id="SSF117916">
    <property type="entry name" value="Fe-S cluster assembly (FSCA) domain-like"/>
    <property type="match status" value="1"/>
</dbReference>
<dbReference type="Pfam" id="PF01106">
    <property type="entry name" value="NifU"/>
    <property type="match status" value="1"/>
</dbReference>
<keyword evidence="10" id="KW-0627">Porphyrin biosynthesis</keyword>
<feature type="region of interest" description="Disordered" evidence="14">
    <location>
        <begin position="286"/>
        <end position="312"/>
    </location>
</feature>
<dbReference type="InterPro" id="IPR001075">
    <property type="entry name" value="NIF_FeS_clus_asmbl_NifU_C"/>
</dbReference>
<evidence type="ECO:0000256" key="5">
    <source>
        <dbReference type="ARBA" id="ARBA00006420"/>
    </source>
</evidence>
<keyword evidence="9" id="KW-0350">Heme biosynthesis</keyword>
<dbReference type="InterPro" id="IPR022418">
    <property type="entry name" value="Porphobilinogen_deaminase_C"/>
</dbReference>
<dbReference type="FunFam" id="3.30.1370.70:FF:000001">
    <property type="entry name" value="NifU-like protein 4, mitochondrial"/>
    <property type="match status" value="1"/>
</dbReference>
<dbReference type="Proteomes" id="UP000310158">
    <property type="component" value="Unassembled WGS sequence"/>
</dbReference>
<dbReference type="EC" id="2.5.1.61" evidence="6"/>
<keyword evidence="8" id="KW-0808">Transferase</keyword>
<reference evidence="16 17" key="1">
    <citation type="submission" date="2019-02" db="EMBL/GenBank/DDBJ databases">
        <title>Genome sequencing of the rare red list fungi Bondarzewia mesenterica.</title>
        <authorList>
            <person name="Buettner E."/>
            <person name="Kellner H."/>
        </authorList>
    </citation>
    <scope>NUCLEOTIDE SEQUENCE [LARGE SCALE GENOMIC DNA]</scope>
    <source>
        <strain evidence="16 17">DSM 108281</strain>
    </source>
</reference>
<dbReference type="InterPro" id="IPR022417">
    <property type="entry name" value="Porphobilin_deaminase_N"/>
</dbReference>
<dbReference type="InterPro" id="IPR036498">
    <property type="entry name" value="Nfu/NifU_N_sf"/>
</dbReference>
<comment type="similarity">
    <text evidence="4">Belongs to the HMBS family.</text>
</comment>
<evidence type="ECO:0000256" key="9">
    <source>
        <dbReference type="ARBA" id="ARBA00023133"/>
    </source>
</evidence>
<dbReference type="GO" id="GO:0006783">
    <property type="term" value="P:heme biosynthetic process"/>
    <property type="evidence" value="ECO:0007669"/>
    <property type="project" value="UniProtKB-KW"/>
</dbReference>
<dbReference type="PRINTS" id="PR00151">
    <property type="entry name" value="PORPHBDMNASE"/>
</dbReference>
<dbReference type="Gene3D" id="3.30.1370.70">
    <property type="entry name" value="Scaffold protein Nfu/NifU, N-terminal domain"/>
    <property type="match status" value="1"/>
</dbReference>
<dbReference type="GO" id="GO:0004418">
    <property type="term" value="F:hydroxymethylbilane synthase activity"/>
    <property type="evidence" value="ECO:0007669"/>
    <property type="project" value="UniProtKB-EC"/>
</dbReference>
<dbReference type="GO" id="GO:0005506">
    <property type="term" value="F:iron ion binding"/>
    <property type="evidence" value="ECO:0007669"/>
    <property type="project" value="InterPro"/>
</dbReference>
<protein>
    <recommendedName>
        <fullName evidence="7">Porphobilinogen deaminase</fullName>
        <ecNumber evidence="6">2.5.1.61</ecNumber>
    </recommendedName>
    <alternativeName>
        <fullName evidence="12">Hydroxymethylbilane synthase</fullName>
    </alternativeName>
    <alternativeName>
        <fullName evidence="11">Pre-uroporphyrinogen synthase</fullName>
    </alternativeName>
</protein>
<sequence>MPASPFASSSLRVLTRASRARLAGSSALSSSLGYAAVRSQHAFAKRSAVHGNTLATAAGVRPTNTPSNRINPPLTRSMFIQTETTPNEDSLKFIPGVSVMETGSAEFLDTRSALVSPLAIRLMGIEGVKTVFFGPDFVSVSKDSENPWSVIKPEIYSILMEFFSSGQPLFRSQEDRDNAGPQDTKILDTDSDTVAMIKELLDTRVRPAIMEDGGDIEYRGFTDEGTVQVKLKGSCRGCDSSTVTLKTGIERMLMHYIPEVQGVEQILDTEEVVALDEFSKFEQRLSKQQSQAEKRDPQLHRSSAQPTMASATPEKSLRAFVLASRASTLAQIQTNIVLSALQSAFPKTSFSTSFMSTAGDKNQSQALYLLGGKSLWTKELEVALIEGAVDMLVHSLKDVPTVLPEGCIVGAILEREEAADSLVAKAGLKINGKDVKGLDDLPEGSVIGTSSVRRVAQLRRKYPKLAFKDVRGNLNTRLAKLDDPEGPYSSLILAKAGLVRLGFSDRVTSDIVAPTLFHAVGQGALAVEIRADDEEAIRLCKTLTHWQTQWKCLAERACLRVLEGGCSVPVGVHSSLEVLKDEGERKRHARLELVGTITSITGDRHVQHEVLEEVGSPEEAEDVGARLAQVLIETGGREILDEIVKDRELRAGATVTDEGVKGVEKAMEPQAGSAA</sequence>
<evidence type="ECO:0000256" key="13">
    <source>
        <dbReference type="ARBA" id="ARBA00048169"/>
    </source>
</evidence>
<dbReference type="InterPro" id="IPR014824">
    <property type="entry name" value="Nfu/NifU_N"/>
</dbReference>
<evidence type="ECO:0000313" key="16">
    <source>
        <dbReference type="EMBL" id="THH21019.1"/>
    </source>
</evidence>
<dbReference type="SUPFAM" id="SSF53850">
    <property type="entry name" value="Periplasmic binding protein-like II"/>
    <property type="match status" value="1"/>
</dbReference>
<evidence type="ECO:0000256" key="4">
    <source>
        <dbReference type="ARBA" id="ARBA00005638"/>
    </source>
</evidence>
<gene>
    <name evidence="16" type="ORF">EW146_g486</name>
</gene>
<comment type="caution">
    <text evidence="16">The sequence shown here is derived from an EMBL/GenBank/DDBJ whole genome shotgun (WGS) entry which is preliminary data.</text>
</comment>
<evidence type="ECO:0000256" key="3">
    <source>
        <dbReference type="ARBA" id="ARBA00004735"/>
    </source>
</evidence>
<feature type="domain" description="Scaffold protein Nfu/NifU N-terminal" evidence="15">
    <location>
        <begin position="80"/>
        <end position="166"/>
    </location>
</feature>
<dbReference type="FunFam" id="3.40.190.10:FF:000086">
    <property type="entry name" value="Probable porphobilinogen deaminase"/>
    <property type="match status" value="1"/>
</dbReference>
<evidence type="ECO:0000256" key="1">
    <source>
        <dbReference type="ARBA" id="ARBA00001916"/>
    </source>
</evidence>
<comment type="similarity">
    <text evidence="5">Belongs to the NifU family.</text>
</comment>
<dbReference type="GO" id="GO:0051536">
    <property type="term" value="F:iron-sulfur cluster binding"/>
    <property type="evidence" value="ECO:0007669"/>
    <property type="project" value="InterPro"/>
</dbReference>
<dbReference type="SUPFAM" id="SSF54782">
    <property type="entry name" value="Porphobilinogen deaminase (hydroxymethylbilane synthase), C-terminal domain"/>
    <property type="match status" value="1"/>
</dbReference>
<dbReference type="Gene3D" id="3.30.300.130">
    <property type="entry name" value="Fe-S cluster assembly (FSCA)"/>
    <property type="match status" value="1"/>
</dbReference>
<keyword evidence="17" id="KW-1185">Reference proteome</keyword>
<evidence type="ECO:0000256" key="6">
    <source>
        <dbReference type="ARBA" id="ARBA00012655"/>
    </source>
</evidence>
<dbReference type="PANTHER" id="PTHR11557:SF0">
    <property type="entry name" value="PORPHOBILINOGEN DEAMINASE"/>
    <property type="match status" value="1"/>
</dbReference>
<dbReference type="PANTHER" id="PTHR11557">
    <property type="entry name" value="PORPHOBILINOGEN DEAMINASE"/>
    <property type="match status" value="1"/>
</dbReference>
<evidence type="ECO:0000256" key="11">
    <source>
        <dbReference type="ARBA" id="ARBA00030685"/>
    </source>
</evidence>
<dbReference type="EMBL" id="SGPL01000010">
    <property type="protein sequence ID" value="THH21019.1"/>
    <property type="molecule type" value="Genomic_DNA"/>
</dbReference>
<evidence type="ECO:0000256" key="12">
    <source>
        <dbReference type="ARBA" id="ARBA00033064"/>
    </source>
</evidence>
<dbReference type="SUPFAM" id="SSF110836">
    <property type="entry name" value="Hypothetical protein SAV1430"/>
    <property type="match status" value="1"/>
</dbReference>
<organism evidence="16 17">
    <name type="scientific">Bondarzewia mesenterica</name>
    <dbReference type="NCBI Taxonomy" id="1095465"/>
    <lineage>
        <taxon>Eukaryota</taxon>
        <taxon>Fungi</taxon>
        <taxon>Dikarya</taxon>
        <taxon>Basidiomycota</taxon>
        <taxon>Agaricomycotina</taxon>
        <taxon>Agaricomycetes</taxon>
        <taxon>Russulales</taxon>
        <taxon>Bondarzewiaceae</taxon>
        <taxon>Bondarzewia</taxon>
    </lineage>
</organism>
<dbReference type="FunFam" id="3.30.300.130:FF:000001">
    <property type="entry name" value="NFU1 iron-sulfur cluster scaffold"/>
    <property type="match status" value="1"/>
</dbReference>
<dbReference type="CDD" id="cd13645">
    <property type="entry name" value="PBP2_HuPBGD_like"/>
    <property type="match status" value="1"/>
</dbReference>
<dbReference type="InterPro" id="IPR000860">
    <property type="entry name" value="HemC"/>
</dbReference>
<dbReference type="Pfam" id="PF08712">
    <property type="entry name" value="Nfu_N"/>
    <property type="match status" value="1"/>
</dbReference>
<dbReference type="Pfam" id="PF01379">
    <property type="entry name" value="Porphobil_deam"/>
    <property type="match status" value="1"/>
</dbReference>
<evidence type="ECO:0000313" key="17">
    <source>
        <dbReference type="Proteomes" id="UP000310158"/>
    </source>
</evidence>
<evidence type="ECO:0000256" key="2">
    <source>
        <dbReference type="ARBA" id="ARBA00002869"/>
    </source>
</evidence>
<dbReference type="Gene3D" id="3.30.160.40">
    <property type="entry name" value="Porphobilinogen deaminase, C-terminal domain"/>
    <property type="match status" value="1"/>
</dbReference>
<dbReference type="FunFam" id="3.40.190.10:FF:000005">
    <property type="entry name" value="Porphobilinogen deaminase"/>
    <property type="match status" value="1"/>
</dbReference>
<dbReference type="Pfam" id="PF03900">
    <property type="entry name" value="Porphobil_deamC"/>
    <property type="match status" value="1"/>
</dbReference>
<feature type="compositionally biased region" description="Polar residues" evidence="14">
    <location>
        <begin position="300"/>
        <end position="310"/>
    </location>
</feature>
<evidence type="ECO:0000256" key="14">
    <source>
        <dbReference type="SAM" id="MobiDB-lite"/>
    </source>
</evidence>
<dbReference type="GO" id="GO:0005737">
    <property type="term" value="C:cytoplasm"/>
    <property type="evidence" value="ECO:0007669"/>
    <property type="project" value="TreeGrafter"/>
</dbReference>
<accession>A0A4S4M774</accession>
<dbReference type="SMART" id="SM00932">
    <property type="entry name" value="Nfu_N"/>
    <property type="match status" value="1"/>
</dbReference>
<comment type="pathway">
    <text evidence="3">Porphyrin-containing compound metabolism; protoporphyrin-IX biosynthesis; coproporphyrinogen-III from 5-aminolevulinate: step 2/4.</text>
</comment>
<evidence type="ECO:0000256" key="10">
    <source>
        <dbReference type="ARBA" id="ARBA00023244"/>
    </source>
</evidence>
<comment type="catalytic activity">
    <reaction evidence="13">
        <text>4 porphobilinogen + H2O = hydroxymethylbilane + 4 NH4(+)</text>
        <dbReference type="Rhea" id="RHEA:13185"/>
        <dbReference type="ChEBI" id="CHEBI:15377"/>
        <dbReference type="ChEBI" id="CHEBI:28938"/>
        <dbReference type="ChEBI" id="CHEBI:57845"/>
        <dbReference type="ChEBI" id="CHEBI:58126"/>
        <dbReference type="EC" id="2.5.1.61"/>
    </reaction>
</comment>
<comment type="function">
    <text evidence="2">Tetrapolymerization of the monopyrrole PBG into the hydroxymethylbilane pre-uroporphyrinogen in several discrete steps.</text>
</comment>
<dbReference type="OrthoDB" id="565552at2759"/>
<dbReference type="AlphaFoldDB" id="A0A4S4M774"/>
<dbReference type="Gene3D" id="3.40.190.10">
    <property type="entry name" value="Periplasmic binding protein-like II"/>
    <property type="match status" value="2"/>
</dbReference>
<dbReference type="NCBIfam" id="TIGR00212">
    <property type="entry name" value="hemC"/>
    <property type="match status" value="1"/>
</dbReference>
<proteinExistence type="inferred from homology"/>
<evidence type="ECO:0000256" key="7">
    <source>
        <dbReference type="ARBA" id="ARBA00016519"/>
    </source>
</evidence>